<dbReference type="OrthoDB" id="142556at2"/>
<dbReference type="STRING" id="504800.SAMN04488085_110133"/>
<dbReference type="InterPro" id="IPR036250">
    <property type="entry name" value="AcylCo_DH-like_C"/>
</dbReference>
<dbReference type="InterPro" id="IPR037069">
    <property type="entry name" value="AcylCoA_DH/ox_N_sf"/>
</dbReference>
<dbReference type="FunCoup" id="A0A1I4HC54">
    <property type="interactions" value="2"/>
</dbReference>
<dbReference type="Gene3D" id="2.40.110.10">
    <property type="entry name" value="Butyryl-CoA Dehydrogenase, subunit A, domain 2"/>
    <property type="match status" value="1"/>
</dbReference>
<evidence type="ECO:0008006" key="12">
    <source>
        <dbReference type="Google" id="ProtNLM"/>
    </source>
</evidence>
<dbReference type="PANTHER" id="PTHR43884">
    <property type="entry name" value="ACYL-COA DEHYDROGENASE"/>
    <property type="match status" value="1"/>
</dbReference>
<dbReference type="InterPro" id="IPR046373">
    <property type="entry name" value="Acyl-CoA_Oxase/DH_mid-dom_sf"/>
</dbReference>
<organism evidence="10 11">
    <name type="scientific">Geodermatophilus ruber</name>
    <dbReference type="NCBI Taxonomy" id="504800"/>
    <lineage>
        <taxon>Bacteria</taxon>
        <taxon>Bacillati</taxon>
        <taxon>Actinomycetota</taxon>
        <taxon>Actinomycetes</taxon>
        <taxon>Geodermatophilales</taxon>
        <taxon>Geodermatophilaceae</taxon>
        <taxon>Geodermatophilus</taxon>
    </lineage>
</organism>
<dbReference type="Gene3D" id="1.20.140.10">
    <property type="entry name" value="Butyryl-CoA Dehydrogenase, subunit A, domain 3"/>
    <property type="match status" value="1"/>
</dbReference>
<evidence type="ECO:0000259" key="9">
    <source>
        <dbReference type="Pfam" id="PF02771"/>
    </source>
</evidence>
<dbReference type="Gene3D" id="1.10.540.10">
    <property type="entry name" value="Acyl-CoA dehydrogenase/oxidase, N-terminal domain"/>
    <property type="match status" value="1"/>
</dbReference>
<sequence>MPQLSEDERAIVATVRRFVEREVVPVATELEHSDTYPEALIEQMKELGVYGLVVPERFGGLGVSTACFAAVTEELARGWMSLAGAMGGHSVVVSLLTRFGTEEQQQRYLPSLATGQLRATMALTEPDGGSDLQNMRTVARADGDGYVVNGTKMWITNARRSGLVALLCRTDPDARPAHRGMSILLVEQGPGMSVSRDLAKLGYKGVETCEIAFTDCRVPSTQLLGGVAGAGFAQMMRGLELGRIQVAARASGVARAAFDASLAYSQQRVAFGVPIWQHQSIGNYLADMAVKLEAARMLITAAAERLDTGARCDLEAGMAKLYASEVCLELCQQAVRIHASNGYAAEYPVERFYRDAPLMVVGEGTNEIQRSIIARRLVERGGLPYA</sequence>
<evidence type="ECO:0000256" key="4">
    <source>
        <dbReference type="ARBA" id="ARBA00022827"/>
    </source>
</evidence>
<evidence type="ECO:0000313" key="10">
    <source>
        <dbReference type="EMBL" id="SFL39745.1"/>
    </source>
</evidence>
<gene>
    <name evidence="10" type="ORF">SAMN04488085_110133</name>
</gene>
<dbReference type="InterPro" id="IPR009075">
    <property type="entry name" value="AcylCo_DH/oxidase_C"/>
</dbReference>
<dbReference type="GO" id="GO:0003995">
    <property type="term" value="F:acyl-CoA dehydrogenase activity"/>
    <property type="evidence" value="ECO:0007669"/>
    <property type="project" value="TreeGrafter"/>
</dbReference>
<dbReference type="FunFam" id="2.40.110.10:FF:000002">
    <property type="entry name" value="Acyl-CoA dehydrogenase fadE12"/>
    <property type="match status" value="1"/>
</dbReference>
<dbReference type="EMBL" id="FOSW01000010">
    <property type="protein sequence ID" value="SFL39745.1"/>
    <property type="molecule type" value="Genomic_DNA"/>
</dbReference>
<dbReference type="PIRSF" id="PIRSF016578">
    <property type="entry name" value="HsaA"/>
    <property type="match status" value="1"/>
</dbReference>
<feature type="domain" description="Acyl-CoA dehydrogenase/oxidase C-terminal" evidence="7">
    <location>
        <begin position="229"/>
        <end position="377"/>
    </location>
</feature>
<reference evidence="10 11" key="1">
    <citation type="submission" date="2016-10" db="EMBL/GenBank/DDBJ databases">
        <authorList>
            <person name="de Groot N.N."/>
        </authorList>
    </citation>
    <scope>NUCLEOTIDE SEQUENCE [LARGE SCALE GENOMIC DNA]</scope>
    <source>
        <strain evidence="10 11">DSM 45317</strain>
    </source>
</reference>
<evidence type="ECO:0000313" key="11">
    <source>
        <dbReference type="Proteomes" id="UP000199152"/>
    </source>
</evidence>
<dbReference type="InterPro" id="IPR006091">
    <property type="entry name" value="Acyl-CoA_Oxase/DH_mid-dom"/>
</dbReference>
<evidence type="ECO:0000259" key="8">
    <source>
        <dbReference type="Pfam" id="PF02770"/>
    </source>
</evidence>
<dbReference type="AlphaFoldDB" id="A0A1I4HC54"/>
<dbReference type="InParanoid" id="A0A1I4HC54"/>
<keyword evidence="3 6" id="KW-0285">Flavoprotein</keyword>
<dbReference type="Pfam" id="PF02771">
    <property type="entry name" value="Acyl-CoA_dh_N"/>
    <property type="match status" value="1"/>
</dbReference>
<proteinExistence type="inferred from homology"/>
<evidence type="ECO:0000256" key="6">
    <source>
        <dbReference type="RuleBase" id="RU362125"/>
    </source>
</evidence>
<evidence type="ECO:0000256" key="2">
    <source>
        <dbReference type="ARBA" id="ARBA00009347"/>
    </source>
</evidence>
<evidence type="ECO:0000256" key="3">
    <source>
        <dbReference type="ARBA" id="ARBA00022630"/>
    </source>
</evidence>
<comment type="similarity">
    <text evidence="2 6">Belongs to the acyl-CoA dehydrogenase family.</text>
</comment>
<evidence type="ECO:0000256" key="1">
    <source>
        <dbReference type="ARBA" id="ARBA00001974"/>
    </source>
</evidence>
<dbReference type="FunFam" id="1.20.140.10:FF:000001">
    <property type="entry name" value="Acyl-CoA dehydrogenase"/>
    <property type="match status" value="1"/>
</dbReference>
<dbReference type="SUPFAM" id="SSF56645">
    <property type="entry name" value="Acyl-CoA dehydrogenase NM domain-like"/>
    <property type="match status" value="1"/>
</dbReference>
<feature type="domain" description="Acyl-CoA dehydrogenase/oxidase N-terminal" evidence="9">
    <location>
        <begin position="5"/>
        <end position="116"/>
    </location>
</feature>
<evidence type="ECO:0000256" key="5">
    <source>
        <dbReference type="ARBA" id="ARBA00023002"/>
    </source>
</evidence>
<keyword evidence="4 6" id="KW-0274">FAD</keyword>
<keyword evidence="11" id="KW-1185">Reference proteome</keyword>
<dbReference type="Pfam" id="PF00441">
    <property type="entry name" value="Acyl-CoA_dh_1"/>
    <property type="match status" value="1"/>
</dbReference>
<feature type="domain" description="Acyl-CoA oxidase/dehydrogenase middle" evidence="8">
    <location>
        <begin position="121"/>
        <end position="216"/>
    </location>
</feature>
<dbReference type="RefSeq" id="WP_091326657.1">
    <property type="nucleotide sequence ID" value="NZ_FOSW01000010.1"/>
</dbReference>
<dbReference type="SUPFAM" id="SSF47203">
    <property type="entry name" value="Acyl-CoA dehydrogenase C-terminal domain-like"/>
    <property type="match status" value="1"/>
</dbReference>
<evidence type="ECO:0000259" key="7">
    <source>
        <dbReference type="Pfam" id="PF00441"/>
    </source>
</evidence>
<name>A0A1I4HC54_9ACTN</name>
<comment type="cofactor">
    <cofactor evidence="1 6">
        <name>FAD</name>
        <dbReference type="ChEBI" id="CHEBI:57692"/>
    </cofactor>
</comment>
<keyword evidence="5 6" id="KW-0560">Oxidoreductase</keyword>
<dbReference type="PANTHER" id="PTHR43884:SF12">
    <property type="entry name" value="ISOVALERYL-COA DEHYDROGENASE, MITOCHONDRIAL-RELATED"/>
    <property type="match status" value="1"/>
</dbReference>
<dbReference type="Proteomes" id="UP000199152">
    <property type="component" value="Unassembled WGS sequence"/>
</dbReference>
<dbReference type="Pfam" id="PF02770">
    <property type="entry name" value="Acyl-CoA_dh_M"/>
    <property type="match status" value="1"/>
</dbReference>
<accession>A0A1I4HC54</accession>
<dbReference type="InterPro" id="IPR009100">
    <property type="entry name" value="AcylCoA_DH/oxidase_NM_dom_sf"/>
</dbReference>
<dbReference type="GO" id="GO:0050660">
    <property type="term" value="F:flavin adenine dinucleotide binding"/>
    <property type="evidence" value="ECO:0007669"/>
    <property type="project" value="InterPro"/>
</dbReference>
<protein>
    <recommendedName>
        <fullName evidence="12">Acyl-CoA dehydrogenase</fullName>
    </recommendedName>
</protein>
<dbReference type="InterPro" id="IPR013786">
    <property type="entry name" value="AcylCoA_DH/ox_N"/>
</dbReference>